<evidence type="ECO:0000256" key="7">
    <source>
        <dbReference type="ARBA" id="ARBA00023157"/>
    </source>
</evidence>
<evidence type="ECO:0000256" key="6">
    <source>
        <dbReference type="ARBA" id="ARBA00022725"/>
    </source>
</evidence>
<dbReference type="InterPro" id="IPR052295">
    <property type="entry name" value="Odorant-binding_protein"/>
</dbReference>
<dbReference type="EMBL" id="AXCM01009420">
    <property type="status" value="NOT_ANNOTATED_CDS"/>
    <property type="molecule type" value="Genomic_DNA"/>
</dbReference>
<accession>A0A182MQG4</accession>
<dbReference type="PANTHER" id="PTHR21066:SF3">
    <property type="entry name" value="IP02236P"/>
    <property type="match status" value="1"/>
</dbReference>
<dbReference type="EMBL" id="AXCM01009421">
    <property type="status" value="NOT_ANNOTATED_CDS"/>
    <property type="molecule type" value="Genomic_DNA"/>
</dbReference>
<organism evidence="8 9">
    <name type="scientific">Anopheles culicifacies</name>
    <dbReference type="NCBI Taxonomy" id="139723"/>
    <lineage>
        <taxon>Eukaryota</taxon>
        <taxon>Metazoa</taxon>
        <taxon>Ecdysozoa</taxon>
        <taxon>Arthropoda</taxon>
        <taxon>Hexapoda</taxon>
        <taxon>Insecta</taxon>
        <taxon>Pterygota</taxon>
        <taxon>Neoptera</taxon>
        <taxon>Endopterygota</taxon>
        <taxon>Diptera</taxon>
        <taxon>Nematocera</taxon>
        <taxon>Culicoidea</taxon>
        <taxon>Culicidae</taxon>
        <taxon>Anophelinae</taxon>
        <taxon>Anopheles</taxon>
        <taxon>culicifacies species complex</taxon>
    </lineage>
</organism>
<reference evidence="9" key="1">
    <citation type="submission" date="2013-09" db="EMBL/GenBank/DDBJ databases">
        <title>The Genome Sequence of Anopheles culicifacies species A.</title>
        <authorList>
            <consortium name="The Broad Institute Genomics Platform"/>
            <person name="Neafsey D.E."/>
            <person name="Besansky N."/>
            <person name="Howell P."/>
            <person name="Walton C."/>
            <person name="Young S.K."/>
            <person name="Zeng Q."/>
            <person name="Gargeya S."/>
            <person name="Fitzgerald M."/>
            <person name="Haas B."/>
            <person name="Abouelleil A."/>
            <person name="Allen A.W."/>
            <person name="Alvarado L."/>
            <person name="Arachchi H.M."/>
            <person name="Berlin A.M."/>
            <person name="Chapman S.B."/>
            <person name="Gainer-Dewar J."/>
            <person name="Goldberg J."/>
            <person name="Griggs A."/>
            <person name="Gujja S."/>
            <person name="Hansen M."/>
            <person name="Howarth C."/>
            <person name="Imamovic A."/>
            <person name="Ireland A."/>
            <person name="Larimer J."/>
            <person name="McCowan C."/>
            <person name="Murphy C."/>
            <person name="Pearson M."/>
            <person name="Poon T.W."/>
            <person name="Priest M."/>
            <person name="Roberts A."/>
            <person name="Saif S."/>
            <person name="Shea T."/>
            <person name="Sisk P."/>
            <person name="Sykes S."/>
            <person name="Wortman J."/>
            <person name="Nusbaum C."/>
            <person name="Birren B."/>
        </authorList>
    </citation>
    <scope>NUCLEOTIDE SEQUENCE [LARGE SCALE GENOMIC DNA]</scope>
    <source>
        <strain evidence="9">A-37</strain>
    </source>
</reference>
<sequence>MGYLTEKSDIDVQRYVNFLARFEKDYQTVIANAVNYCAGIQEDIRQNAKNLTLECNCAYRQMGFISENNEVNVQQYVNFLVGYDQEYTMVTANAIANCADIQADLRRDVSNIMARCSAFAMLFHCAFDCSYREMGFLQGEDEINVENINSYQAAYDAAYQETIANAVNHCMTTKDSIRQEAELVKTTCSAFAVKFHACIVLEVVVNCPAERWTESPICEKPSSNCITKRQLVRLFCQCVLKCIYEKLGAIDGMEVHLEKLYPLAETFPIDYRNTVHMAIDECSKVTSDCISKSQQKELQYCCEMEELIPRDVRTKCQERAAVHHNPGFPMYDMCQKQCIFEELGTINGNELQLEALYPLAERFPVDYREA</sequence>
<dbReference type="InterPro" id="IPR036728">
    <property type="entry name" value="PBP_GOBP_sf"/>
</dbReference>
<evidence type="ECO:0000256" key="4">
    <source>
        <dbReference type="ARBA" id="ARBA00022525"/>
    </source>
</evidence>
<keyword evidence="3" id="KW-0813">Transport</keyword>
<dbReference type="AlphaFoldDB" id="A0A182MQG4"/>
<evidence type="ECO:0000256" key="3">
    <source>
        <dbReference type="ARBA" id="ARBA00022448"/>
    </source>
</evidence>
<comment type="subcellular location">
    <subcellularLocation>
        <location evidence="1">Secreted</location>
    </subcellularLocation>
</comment>
<dbReference type="VEuPathDB" id="VectorBase:ACUA023815"/>
<keyword evidence="6" id="KW-0552">Olfaction</keyword>
<evidence type="ECO:0000313" key="9">
    <source>
        <dbReference type="Proteomes" id="UP000075883"/>
    </source>
</evidence>
<dbReference type="STRING" id="139723.A0A182MQG4"/>
<comment type="similarity">
    <text evidence="2">Belongs to the PBP/GOBP family.</text>
</comment>
<dbReference type="Proteomes" id="UP000075883">
    <property type="component" value="Unassembled WGS sequence"/>
</dbReference>
<evidence type="ECO:0000313" key="8">
    <source>
        <dbReference type="EnsemblMetazoa" id="ACUA023815-PA"/>
    </source>
</evidence>
<name>A0A182MQG4_9DIPT</name>
<protein>
    <submittedName>
        <fullName evidence="8">Uncharacterized protein</fullName>
    </submittedName>
</protein>
<proteinExistence type="inferred from homology"/>
<keyword evidence="5" id="KW-0716">Sensory transduction</keyword>
<dbReference type="GO" id="GO:0007608">
    <property type="term" value="P:sensory perception of smell"/>
    <property type="evidence" value="ECO:0007669"/>
    <property type="project" value="UniProtKB-KW"/>
</dbReference>
<dbReference type="Gene3D" id="1.10.238.270">
    <property type="match status" value="2"/>
</dbReference>
<dbReference type="GO" id="GO:0005549">
    <property type="term" value="F:odorant binding"/>
    <property type="evidence" value="ECO:0007669"/>
    <property type="project" value="InterPro"/>
</dbReference>
<evidence type="ECO:0000256" key="1">
    <source>
        <dbReference type="ARBA" id="ARBA00004613"/>
    </source>
</evidence>
<reference evidence="8" key="2">
    <citation type="submission" date="2020-05" db="UniProtKB">
        <authorList>
            <consortium name="EnsemblMetazoa"/>
        </authorList>
    </citation>
    <scope>IDENTIFICATION</scope>
    <source>
        <strain evidence="8">A-37</strain>
    </source>
</reference>
<dbReference type="PANTHER" id="PTHR21066">
    <property type="entry name" value="ODORANT-BINDING PROTEIN 59A-RELATED"/>
    <property type="match status" value="1"/>
</dbReference>
<keyword evidence="7" id="KW-1015">Disulfide bond</keyword>
<dbReference type="EnsemblMetazoa" id="ACUA023815-RA">
    <property type="protein sequence ID" value="ACUA023815-PA"/>
    <property type="gene ID" value="ACUA023815"/>
</dbReference>
<dbReference type="SUPFAM" id="SSF47565">
    <property type="entry name" value="Insect pheromone/odorant-binding proteins"/>
    <property type="match status" value="1"/>
</dbReference>
<evidence type="ECO:0000256" key="2">
    <source>
        <dbReference type="ARBA" id="ARBA00008098"/>
    </source>
</evidence>
<keyword evidence="4" id="KW-0964">Secreted</keyword>
<evidence type="ECO:0000256" key="5">
    <source>
        <dbReference type="ARBA" id="ARBA00022606"/>
    </source>
</evidence>
<dbReference type="GO" id="GO:0005576">
    <property type="term" value="C:extracellular region"/>
    <property type="evidence" value="ECO:0007669"/>
    <property type="project" value="UniProtKB-SubCell"/>
</dbReference>
<keyword evidence="9" id="KW-1185">Reference proteome</keyword>